<sequence>MKVIHLCGMSACGKKTLLGHVWNMKGKSEESFTESEQRLLYHLEIEGKYHIWGPFQCKGKYHADRGIEPTKRRFKTDIENDECDTLIHHWQYETDGVFHFVHENHPDVTQKTFLLWMQPSLHVEKIKERLEDAKANNDSRRIGMYSGRDEGSLRRSFTDLYNRLMRPELEGVNIDLNVIENIGTEEHPVLRTIPSEELEGLFDI</sequence>
<accession>A0A517Q5R1</accession>
<name>A0A517Q5R1_9PLAN</name>
<dbReference type="RefSeq" id="WP_145449075.1">
    <property type="nucleotide sequence ID" value="NZ_CP037421.1"/>
</dbReference>
<evidence type="ECO:0000313" key="1">
    <source>
        <dbReference type="EMBL" id="QDT26987.1"/>
    </source>
</evidence>
<dbReference type="AlphaFoldDB" id="A0A517Q5R1"/>
<dbReference type="Proteomes" id="UP000315647">
    <property type="component" value="Chromosome"/>
</dbReference>
<evidence type="ECO:0000313" key="2">
    <source>
        <dbReference type="Proteomes" id="UP000315647"/>
    </source>
</evidence>
<dbReference type="EMBL" id="CP037421">
    <property type="protein sequence ID" value="QDT26987.1"/>
    <property type="molecule type" value="Genomic_DNA"/>
</dbReference>
<keyword evidence="2" id="KW-1185">Reference proteome</keyword>
<gene>
    <name evidence="1" type="ORF">Enr10x_23000</name>
</gene>
<protein>
    <submittedName>
        <fullName evidence="1">Uncharacterized protein</fullName>
    </submittedName>
</protein>
<proteinExistence type="predicted"/>
<reference evidence="1 2" key="1">
    <citation type="submission" date="2019-03" db="EMBL/GenBank/DDBJ databases">
        <title>Deep-cultivation of Planctomycetes and their phenomic and genomic characterization uncovers novel biology.</title>
        <authorList>
            <person name="Wiegand S."/>
            <person name="Jogler M."/>
            <person name="Boedeker C."/>
            <person name="Pinto D."/>
            <person name="Vollmers J."/>
            <person name="Rivas-Marin E."/>
            <person name="Kohn T."/>
            <person name="Peeters S.H."/>
            <person name="Heuer A."/>
            <person name="Rast P."/>
            <person name="Oberbeckmann S."/>
            <person name="Bunk B."/>
            <person name="Jeske O."/>
            <person name="Meyerdierks A."/>
            <person name="Storesund J.E."/>
            <person name="Kallscheuer N."/>
            <person name="Luecker S."/>
            <person name="Lage O.M."/>
            <person name="Pohl T."/>
            <person name="Merkel B.J."/>
            <person name="Hornburger P."/>
            <person name="Mueller R.-W."/>
            <person name="Bruemmer F."/>
            <person name="Labrenz M."/>
            <person name="Spormann A.M."/>
            <person name="Op den Camp H."/>
            <person name="Overmann J."/>
            <person name="Amann R."/>
            <person name="Jetten M.S.M."/>
            <person name="Mascher T."/>
            <person name="Medema M.H."/>
            <person name="Devos D.P."/>
            <person name="Kaster A.-K."/>
            <person name="Ovreas L."/>
            <person name="Rohde M."/>
            <person name="Galperin M.Y."/>
            <person name="Jogler C."/>
        </authorList>
    </citation>
    <scope>NUCLEOTIDE SEQUENCE [LARGE SCALE GENOMIC DNA]</scope>
    <source>
        <strain evidence="1 2">Enr10</strain>
    </source>
</reference>
<organism evidence="1 2">
    <name type="scientific">Gimesia panareensis</name>
    <dbReference type="NCBI Taxonomy" id="2527978"/>
    <lineage>
        <taxon>Bacteria</taxon>
        <taxon>Pseudomonadati</taxon>
        <taxon>Planctomycetota</taxon>
        <taxon>Planctomycetia</taxon>
        <taxon>Planctomycetales</taxon>
        <taxon>Planctomycetaceae</taxon>
        <taxon>Gimesia</taxon>
    </lineage>
</organism>